<reference evidence="1" key="1">
    <citation type="submission" date="2023-05" db="EMBL/GenBank/DDBJ databases">
        <authorList>
            <consortium name="ELIXIR-Norway"/>
        </authorList>
    </citation>
    <scope>NUCLEOTIDE SEQUENCE</scope>
</reference>
<accession>A0AC59YKV0</accession>
<proteinExistence type="predicted"/>
<evidence type="ECO:0000313" key="2">
    <source>
        <dbReference type="Proteomes" id="UP001162501"/>
    </source>
</evidence>
<dbReference type="EMBL" id="OX596101">
    <property type="protein sequence ID" value="CAM9785265.1"/>
    <property type="molecule type" value="Genomic_DNA"/>
</dbReference>
<reference evidence="1" key="2">
    <citation type="submission" date="2025-03" db="EMBL/GenBank/DDBJ databases">
        <authorList>
            <consortium name="ELIXIR-Norway"/>
            <consortium name="Elixir Norway"/>
        </authorList>
    </citation>
    <scope>NUCLEOTIDE SEQUENCE</scope>
</reference>
<dbReference type="Proteomes" id="UP001162501">
    <property type="component" value="Chromosome 17"/>
</dbReference>
<evidence type="ECO:0000313" key="1">
    <source>
        <dbReference type="EMBL" id="CAM9785265.1"/>
    </source>
</evidence>
<name>A0AC59YKV0_RANTA</name>
<protein>
    <submittedName>
        <fullName evidence="1">Uncharacterized protein</fullName>
    </submittedName>
</protein>
<gene>
    <name evidence="1" type="ORF">MRATA1EN22A_LOCUS7427</name>
</gene>
<organism evidence="1 2">
    <name type="scientific">Rangifer tarandus platyrhynchus</name>
    <name type="common">Svalbard reindeer</name>
    <dbReference type="NCBI Taxonomy" id="3082113"/>
    <lineage>
        <taxon>Eukaryota</taxon>
        <taxon>Metazoa</taxon>
        <taxon>Chordata</taxon>
        <taxon>Craniata</taxon>
        <taxon>Vertebrata</taxon>
        <taxon>Euteleostomi</taxon>
        <taxon>Mammalia</taxon>
        <taxon>Eutheria</taxon>
        <taxon>Laurasiatheria</taxon>
        <taxon>Artiodactyla</taxon>
        <taxon>Ruminantia</taxon>
        <taxon>Pecora</taxon>
        <taxon>Cervidae</taxon>
        <taxon>Odocoileinae</taxon>
        <taxon>Rangifer</taxon>
    </lineage>
</organism>
<sequence>MGTMQIKKIFSNPSIFSADWLSIFLYPPLPVIFLGNMYIKWMIQEFDISSMTFSTLITIISILSHKSNSVGNTYLHPSYLVLRNFSPYLYVLPLSFTCSEFVL</sequence>